<dbReference type="Proteomes" id="UP001358586">
    <property type="component" value="Chromosome 11"/>
</dbReference>
<proteinExistence type="predicted"/>
<evidence type="ECO:0000313" key="3">
    <source>
        <dbReference type="EMBL" id="KAK5783881.1"/>
    </source>
</evidence>
<accession>A0ABR0N027</accession>
<organism evidence="3 4">
    <name type="scientific">Gossypium arboreum</name>
    <name type="common">Tree cotton</name>
    <name type="synonym">Gossypium nanking</name>
    <dbReference type="NCBI Taxonomy" id="29729"/>
    <lineage>
        <taxon>Eukaryota</taxon>
        <taxon>Viridiplantae</taxon>
        <taxon>Streptophyta</taxon>
        <taxon>Embryophyta</taxon>
        <taxon>Tracheophyta</taxon>
        <taxon>Spermatophyta</taxon>
        <taxon>Magnoliopsida</taxon>
        <taxon>eudicotyledons</taxon>
        <taxon>Gunneridae</taxon>
        <taxon>Pentapetalae</taxon>
        <taxon>rosids</taxon>
        <taxon>malvids</taxon>
        <taxon>Malvales</taxon>
        <taxon>Malvaceae</taxon>
        <taxon>Malvoideae</taxon>
        <taxon>Gossypium</taxon>
    </lineage>
</organism>
<feature type="region of interest" description="Disordered" evidence="1">
    <location>
        <begin position="142"/>
        <end position="163"/>
    </location>
</feature>
<name>A0ABR0N027_GOSAR</name>
<evidence type="ECO:0000256" key="1">
    <source>
        <dbReference type="SAM" id="MobiDB-lite"/>
    </source>
</evidence>
<protein>
    <recommendedName>
        <fullName evidence="2">Endonuclease/exonuclease/phosphatase domain-containing protein</fullName>
    </recommendedName>
</protein>
<dbReference type="EMBL" id="JARKNE010000011">
    <property type="protein sequence ID" value="KAK5783881.1"/>
    <property type="molecule type" value="Genomic_DNA"/>
</dbReference>
<dbReference type="PANTHER" id="PTHR14859:SF0">
    <property type="entry name" value="ENDONUCLEASE_EXONUCLEASE_PHOSPHATASE FAMILY PROTEIN, EXPRESSED"/>
    <property type="match status" value="1"/>
</dbReference>
<gene>
    <name evidence="3" type="ORF">PVK06_038398</name>
</gene>
<dbReference type="PANTHER" id="PTHR14859">
    <property type="entry name" value="CALCOFLUOR WHITE HYPERSENSITIVE PROTEIN PRECURSOR"/>
    <property type="match status" value="1"/>
</dbReference>
<dbReference type="Pfam" id="PF03372">
    <property type="entry name" value="Exo_endo_phos"/>
    <property type="match status" value="1"/>
</dbReference>
<dbReference type="InterPro" id="IPR005135">
    <property type="entry name" value="Endo/exonuclease/phosphatase"/>
</dbReference>
<feature type="domain" description="Endonuclease/exonuclease/phosphatase" evidence="2">
    <location>
        <begin position="239"/>
        <end position="473"/>
    </location>
</feature>
<dbReference type="InterPro" id="IPR051916">
    <property type="entry name" value="GPI-anchor_lipid_remodeler"/>
</dbReference>
<dbReference type="Gene3D" id="3.60.10.10">
    <property type="entry name" value="Endonuclease/exonuclease/phosphatase"/>
    <property type="match status" value="1"/>
</dbReference>
<reference evidence="3 4" key="1">
    <citation type="submission" date="2023-03" db="EMBL/GenBank/DDBJ databases">
        <title>WGS of Gossypium arboreum.</title>
        <authorList>
            <person name="Yu D."/>
        </authorList>
    </citation>
    <scope>NUCLEOTIDE SEQUENCE [LARGE SCALE GENOMIC DNA]</scope>
    <source>
        <tissue evidence="3">Leaf</tissue>
    </source>
</reference>
<feature type="compositionally biased region" description="Polar residues" evidence="1">
    <location>
        <begin position="154"/>
        <end position="163"/>
    </location>
</feature>
<dbReference type="InterPro" id="IPR036691">
    <property type="entry name" value="Endo/exonu/phosph_ase_sf"/>
</dbReference>
<sequence length="567" mass="63536">MQSSTPLEPILFTAHLSTMLKLLNKRIKRLCSRLRWPIRRRSRSVVVIRRLGKLNSKARTDSITKDPAIFVNGSSKVHQDGHLGGLVNSSRPIRVATFNASLFSIAPAMPKADKSSSFDYDNGGFVDGGRSMDLGLRAKSTNDRPKSILKQSPLHPSSMNNKENLSQQKKFVKSKLRVSINLPDNEISLLRNRQLSFAEMGKDGSSSAAAGKAWRGKAPLRSVVSFPTNMGNGIEGCESYRSRKTVLEVLRELDADILALQDVKAEEEKAMKPLSDLAAALGMNYVFAESWAPEYGNAVLSKWPIKRWKVQKIFDDTDFRNVLKATIDVPETGEVDFHCTHLDHLDENWRMKQINAIIQSNDGPHILAGGLNSLEETDYSKERWTDIIKYYEEMGKPIPKVEVMKFLRNEQYTDAKDFAGECEPVVVIAKGQSVQGTCKYGTRVDYILASPNSPYKFVPGSYSVLSSKGTSDHHIVKVDMIKVNDNFEENVSRKRRQPKQKQKVLKITNGTADSIQPSSVIIKLCLLGTYEMQVLATAMGALYSLSNLKKHIAELKKYVQDKHRPFS</sequence>
<dbReference type="SUPFAM" id="SSF56219">
    <property type="entry name" value="DNase I-like"/>
    <property type="match status" value="1"/>
</dbReference>
<comment type="caution">
    <text evidence="3">The sequence shown here is derived from an EMBL/GenBank/DDBJ whole genome shotgun (WGS) entry which is preliminary data.</text>
</comment>
<keyword evidence="4" id="KW-1185">Reference proteome</keyword>
<evidence type="ECO:0000313" key="4">
    <source>
        <dbReference type="Proteomes" id="UP001358586"/>
    </source>
</evidence>
<evidence type="ECO:0000259" key="2">
    <source>
        <dbReference type="Pfam" id="PF03372"/>
    </source>
</evidence>